<evidence type="ECO:0000259" key="1">
    <source>
        <dbReference type="PROSITE" id="PS50181"/>
    </source>
</evidence>
<accession>A0AAV0ZRX2</accession>
<dbReference type="SUPFAM" id="SSF52047">
    <property type="entry name" value="RNI-like"/>
    <property type="match status" value="1"/>
</dbReference>
<dbReference type="PROSITE" id="PS50181">
    <property type="entry name" value="FBOX"/>
    <property type="match status" value="1"/>
</dbReference>
<dbReference type="InterPro" id="IPR053781">
    <property type="entry name" value="F-box_AtFBL13-like"/>
</dbReference>
<dbReference type="Gene3D" id="1.20.1280.50">
    <property type="match status" value="1"/>
</dbReference>
<dbReference type="InterPro" id="IPR001810">
    <property type="entry name" value="F-box_dom"/>
</dbReference>
<gene>
    <name evidence="2" type="ORF">VFH_II188080</name>
</gene>
<dbReference type="InterPro" id="IPR050232">
    <property type="entry name" value="FBL13/AtMIF1-like"/>
</dbReference>
<feature type="domain" description="F-box" evidence="1">
    <location>
        <begin position="27"/>
        <end position="80"/>
    </location>
</feature>
<dbReference type="Proteomes" id="UP001157006">
    <property type="component" value="Chromosome 2"/>
</dbReference>
<sequence length="393" mass="46341">MESSNPKSSFITAAISKRIRLNLSRQKDRISPLPDSILHHILSFLPIKDAAVTTLLSKRWKPLYLSQFLLHFDDKTFPHALSFRHFFYSFFSHRDTSLPILSLHLKCRHRLYPKTDFRYFVSSALKRRVQNLTIDLRHSFSSPITAKSLLVLKLRMLTFDKTPLVYLPSLKLLHLENVTFLNHEYLCKLLFGCPFLEQLEAKDLIVNTLDRRCRGVAGLSNLIKANISDIHVDLNWLHSVKHLRLQVDEPSIVDCMFHNLTRLELLFDFMWEMRMLKWTWLIKLLQNFPKLQTLIIDDISNVDILTDFCDETWEDPEIVPQCFLSHLTTCSLRNYSRVNWEFQFVKYVMQNSRVLNTMTIQCAKFVDTRTKHQMLMELSLCTRNSTTCKLLFI</sequence>
<protein>
    <recommendedName>
        <fullName evidence="1">F-box domain-containing protein</fullName>
    </recommendedName>
</protein>
<dbReference type="Pfam" id="PF07723">
    <property type="entry name" value="LRR_2"/>
    <property type="match status" value="1"/>
</dbReference>
<name>A0AAV0ZRX2_VICFA</name>
<dbReference type="CDD" id="cd22160">
    <property type="entry name" value="F-box_AtFBL13-like"/>
    <property type="match status" value="1"/>
</dbReference>
<dbReference type="InterPro" id="IPR006566">
    <property type="entry name" value="FBD"/>
</dbReference>
<reference evidence="2 3" key="1">
    <citation type="submission" date="2023-01" db="EMBL/GenBank/DDBJ databases">
        <authorList>
            <person name="Kreplak J."/>
        </authorList>
    </citation>
    <scope>NUCLEOTIDE SEQUENCE [LARGE SCALE GENOMIC DNA]</scope>
</reference>
<dbReference type="InterPro" id="IPR013101">
    <property type="entry name" value="LRR_PRU1-like"/>
</dbReference>
<dbReference type="SUPFAM" id="SSF81383">
    <property type="entry name" value="F-box domain"/>
    <property type="match status" value="1"/>
</dbReference>
<proteinExistence type="predicted"/>
<dbReference type="SMART" id="SM00579">
    <property type="entry name" value="FBD"/>
    <property type="match status" value="1"/>
</dbReference>
<dbReference type="Pfam" id="PF00646">
    <property type="entry name" value="F-box"/>
    <property type="match status" value="1"/>
</dbReference>
<evidence type="ECO:0000313" key="3">
    <source>
        <dbReference type="Proteomes" id="UP001157006"/>
    </source>
</evidence>
<organism evidence="2 3">
    <name type="scientific">Vicia faba</name>
    <name type="common">Broad bean</name>
    <name type="synonym">Faba vulgaris</name>
    <dbReference type="NCBI Taxonomy" id="3906"/>
    <lineage>
        <taxon>Eukaryota</taxon>
        <taxon>Viridiplantae</taxon>
        <taxon>Streptophyta</taxon>
        <taxon>Embryophyta</taxon>
        <taxon>Tracheophyta</taxon>
        <taxon>Spermatophyta</taxon>
        <taxon>Magnoliopsida</taxon>
        <taxon>eudicotyledons</taxon>
        <taxon>Gunneridae</taxon>
        <taxon>Pentapetalae</taxon>
        <taxon>rosids</taxon>
        <taxon>fabids</taxon>
        <taxon>Fabales</taxon>
        <taxon>Fabaceae</taxon>
        <taxon>Papilionoideae</taxon>
        <taxon>50 kb inversion clade</taxon>
        <taxon>NPAAA clade</taxon>
        <taxon>Hologalegina</taxon>
        <taxon>IRL clade</taxon>
        <taxon>Fabeae</taxon>
        <taxon>Vicia</taxon>
    </lineage>
</organism>
<dbReference type="AlphaFoldDB" id="A0AAV0ZRX2"/>
<dbReference type="PANTHER" id="PTHR31900">
    <property type="entry name" value="F-BOX/RNI SUPERFAMILY PROTEIN-RELATED"/>
    <property type="match status" value="1"/>
</dbReference>
<dbReference type="PANTHER" id="PTHR31900:SF34">
    <property type="entry name" value="EMB|CAB62440.1-RELATED"/>
    <property type="match status" value="1"/>
</dbReference>
<dbReference type="EMBL" id="OX451737">
    <property type="protein sequence ID" value="CAI8599709.1"/>
    <property type="molecule type" value="Genomic_DNA"/>
</dbReference>
<keyword evidence="3" id="KW-1185">Reference proteome</keyword>
<dbReference type="InterPro" id="IPR036047">
    <property type="entry name" value="F-box-like_dom_sf"/>
</dbReference>
<dbReference type="Pfam" id="PF08387">
    <property type="entry name" value="FBD"/>
    <property type="match status" value="1"/>
</dbReference>
<evidence type="ECO:0000313" key="2">
    <source>
        <dbReference type="EMBL" id="CAI8599709.1"/>
    </source>
</evidence>